<keyword evidence="11 13" id="KW-0413">Isomerase</keyword>
<evidence type="ECO:0000256" key="8">
    <source>
        <dbReference type="ARBA" id="ARBA00038408"/>
    </source>
</evidence>
<dbReference type="Pfam" id="PF13624">
    <property type="entry name" value="SurA_N_3"/>
    <property type="match status" value="1"/>
</dbReference>
<dbReference type="GO" id="GO:0005886">
    <property type="term" value="C:plasma membrane"/>
    <property type="evidence" value="ECO:0007669"/>
    <property type="project" value="UniProtKB-SubCell"/>
</dbReference>
<gene>
    <name evidence="13" type="ORF">IPN91_05910</name>
</gene>
<dbReference type="Pfam" id="PF13145">
    <property type="entry name" value="Rotamase_2"/>
    <property type="match status" value="1"/>
</dbReference>
<dbReference type="Proteomes" id="UP000709959">
    <property type="component" value="Unassembled WGS sequence"/>
</dbReference>
<dbReference type="InterPro" id="IPR000297">
    <property type="entry name" value="PPIase_PpiC"/>
</dbReference>
<dbReference type="PROSITE" id="PS50198">
    <property type="entry name" value="PPIC_PPIASE_2"/>
    <property type="match status" value="1"/>
</dbReference>
<evidence type="ECO:0000256" key="4">
    <source>
        <dbReference type="ARBA" id="ARBA00022692"/>
    </source>
</evidence>
<keyword evidence="4" id="KW-0812">Transmembrane</keyword>
<evidence type="ECO:0000256" key="9">
    <source>
        <dbReference type="ARBA" id="ARBA00040743"/>
    </source>
</evidence>
<evidence type="ECO:0000256" key="3">
    <source>
        <dbReference type="ARBA" id="ARBA00022519"/>
    </source>
</evidence>
<keyword evidence="2" id="KW-1003">Cell membrane</keyword>
<organism evidence="13 14">
    <name type="scientific">Candidatus Geothrix odensensis</name>
    <dbReference type="NCBI Taxonomy" id="2954440"/>
    <lineage>
        <taxon>Bacteria</taxon>
        <taxon>Pseudomonadati</taxon>
        <taxon>Acidobacteriota</taxon>
        <taxon>Holophagae</taxon>
        <taxon>Holophagales</taxon>
        <taxon>Holophagaceae</taxon>
        <taxon>Geothrix</taxon>
    </lineage>
</organism>
<dbReference type="Pfam" id="PF13616">
    <property type="entry name" value="Rotamase_3"/>
    <property type="match status" value="1"/>
</dbReference>
<sequence length="634" mass="69807">MLRSFRQVFKSNRTPMAAVMIVVLLGLVAYLAPTGGAVSRDTVVARVYGHEVTMQELADHMQELYQRYGKQASPEALKPFVQSQALRDLMNQKLMEELAERHHIVVTDEEVGARLRAFLRQYPMLLDPKGSLKSTAELKQIFQETGFNPAMQERAIRSELLRTKLVQQAALQVPVDEAWIGQEHRLRNEKVAFQQVALPVDASAVADPGDATLEAFYKAGGERFLQPPRRVVQFVAVDRAALGKDIEPDEAALKAAFEARKGDTTEFKARHILFKAEGDTQLQEATTKAQLLRQRLVKGLDFAKTAEEQSEDPSAKGNGGDLGWFTASKMVKPFSEAAAALKPGEISQPVRTQFGIHLIKLEGRREKQFEDVKAELAREISDSRFNARAQERLEQIRKRANGGDLAAAAKSLGSPAQLSQPFSNEPSAQVEGLPELAQIAAEAFRLKVGDVSKPQAIGARHLLFRVQEELPEAVPPFKEVRAKVLAAYRLDEARKQAVAKAQQALKAGGLQAVGPVTDQPAAPLSGVRDFVTHPGIRKALLDTPVGQATPVLWTPDGKLWVARITSREPAPALTFETRRSLIQDVQTTEAQKLLSAELQSLDRQGRLRPGFSSLWGHFGGIYVNTAAVSIQLED</sequence>
<dbReference type="InterPro" id="IPR046357">
    <property type="entry name" value="PPIase_dom_sf"/>
</dbReference>
<feature type="domain" description="PpiC" evidence="12">
    <location>
        <begin position="264"/>
        <end position="363"/>
    </location>
</feature>
<dbReference type="InterPro" id="IPR027304">
    <property type="entry name" value="Trigger_fact/SurA_dom_sf"/>
</dbReference>
<dbReference type="AlphaFoldDB" id="A0A936F1Q7"/>
<evidence type="ECO:0000256" key="11">
    <source>
        <dbReference type="PROSITE-ProRule" id="PRU00278"/>
    </source>
</evidence>
<proteinExistence type="inferred from homology"/>
<keyword evidence="5" id="KW-1133">Transmembrane helix</keyword>
<evidence type="ECO:0000256" key="10">
    <source>
        <dbReference type="ARBA" id="ARBA00042775"/>
    </source>
</evidence>
<comment type="similarity">
    <text evidence="8">Belongs to the PpiD chaperone family.</text>
</comment>
<keyword evidence="6" id="KW-0472">Membrane</keyword>
<accession>A0A936F1Q7</accession>
<evidence type="ECO:0000256" key="6">
    <source>
        <dbReference type="ARBA" id="ARBA00023136"/>
    </source>
</evidence>
<name>A0A936F1Q7_9BACT</name>
<dbReference type="PANTHER" id="PTHR47529:SF1">
    <property type="entry name" value="PERIPLASMIC CHAPERONE PPID"/>
    <property type="match status" value="1"/>
</dbReference>
<dbReference type="SUPFAM" id="SSF109998">
    <property type="entry name" value="Triger factor/SurA peptide-binding domain-like"/>
    <property type="match status" value="1"/>
</dbReference>
<dbReference type="SUPFAM" id="SSF54534">
    <property type="entry name" value="FKBP-like"/>
    <property type="match status" value="1"/>
</dbReference>
<evidence type="ECO:0000313" key="13">
    <source>
        <dbReference type="EMBL" id="MBK8572176.1"/>
    </source>
</evidence>
<evidence type="ECO:0000256" key="1">
    <source>
        <dbReference type="ARBA" id="ARBA00004382"/>
    </source>
</evidence>
<dbReference type="Gene3D" id="3.10.50.40">
    <property type="match status" value="1"/>
</dbReference>
<dbReference type="InterPro" id="IPR052029">
    <property type="entry name" value="PpiD_chaperone"/>
</dbReference>
<dbReference type="Gene3D" id="1.10.4030.10">
    <property type="entry name" value="Porin chaperone SurA, peptide-binding domain"/>
    <property type="match status" value="1"/>
</dbReference>
<comment type="caution">
    <text evidence="13">The sequence shown here is derived from an EMBL/GenBank/DDBJ whole genome shotgun (WGS) entry which is preliminary data.</text>
</comment>
<evidence type="ECO:0000256" key="2">
    <source>
        <dbReference type="ARBA" id="ARBA00022475"/>
    </source>
</evidence>
<evidence type="ECO:0000256" key="7">
    <source>
        <dbReference type="ARBA" id="ARBA00023186"/>
    </source>
</evidence>
<evidence type="ECO:0000259" key="12">
    <source>
        <dbReference type="PROSITE" id="PS50198"/>
    </source>
</evidence>
<comment type="subcellular location">
    <subcellularLocation>
        <location evidence="1">Cell inner membrane</location>
        <topology evidence="1">Single-pass type II membrane protein</topology>
        <orientation evidence="1">Periplasmic side</orientation>
    </subcellularLocation>
</comment>
<evidence type="ECO:0000256" key="5">
    <source>
        <dbReference type="ARBA" id="ARBA00022989"/>
    </source>
</evidence>
<protein>
    <recommendedName>
        <fullName evidence="9">Periplasmic chaperone PpiD</fullName>
    </recommendedName>
    <alternativeName>
        <fullName evidence="10">Periplasmic folding chaperone</fullName>
    </alternativeName>
</protein>
<keyword evidence="11" id="KW-0697">Rotamase</keyword>
<dbReference type="EMBL" id="JADKCH010000003">
    <property type="protein sequence ID" value="MBK8572176.1"/>
    <property type="molecule type" value="Genomic_DNA"/>
</dbReference>
<keyword evidence="7" id="KW-0143">Chaperone</keyword>
<dbReference type="GO" id="GO:0003755">
    <property type="term" value="F:peptidyl-prolyl cis-trans isomerase activity"/>
    <property type="evidence" value="ECO:0007669"/>
    <property type="project" value="UniProtKB-KW"/>
</dbReference>
<dbReference type="PANTHER" id="PTHR47529">
    <property type="entry name" value="PEPTIDYL-PROLYL CIS-TRANS ISOMERASE D"/>
    <property type="match status" value="1"/>
</dbReference>
<reference evidence="13 14" key="1">
    <citation type="submission" date="2020-10" db="EMBL/GenBank/DDBJ databases">
        <title>Connecting structure to function with the recovery of over 1000 high-quality activated sludge metagenome-assembled genomes encoding full-length rRNA genes using long-read sequencing.</title>
        <authorList>
            <person name="Singleton C.M."/>
            <person name="Petriglieri F."/>
            <person name="Kristensen J.M."/>
            <person name="Kirkegaard R.H."/>
            <person name="Michaelsen T.Y."/>
            <person name="Andersen M.H."/>
            <person name="Karst S.M."/>
            <person name="Dueholm M.S."/>
            <person name="Nielsen P.H."/>
            <person name="Albertsen M."/>
        </authorList>
    </citation>
    <scope>NUCLEOTIDE SEQUENCE [LARGE SCALE GENOMIC DNA]</scope>
    <source>
        <strain evidence="13">OdNE_18-Q3-R46-58_MAXAC.008</strain>
    </source>
</reference>
<keyword evidence="3" id="KW-0997">Cell inner membrane</keyword>
<evidence type="ECO:0000313" key="14">
    <source>
        <dbReference type="Proteomes" id="UP000709959"/>
    </source>
</evidence>